<gene>
    <name evidence="5" type="ORF">GCM10010251_23710</name>
</gene>
<keyword evidence="1" id="KW-0732">Signal</keyword>
<dbReference type="InterPro" id="IPR029050">
    <property type="entry name" value="Immunoprotect_excell_Ig-like"/>
</dbReference>
<reference evidence="5" key="2">
    <citation type="submission" date="2020-09" db="EMBL/GenBank/DDBJ databases">
        <authorList>
            <person name="Sun Q."/>
            <person name="Ohkuma M."/>
        </authorList>
    </citation>
    <scope>NUCLEOTIDE SEQUENCE</scope>
    <source>
        <strain evidence="5">JCM 4346</strain>
    </source>
</reference>
<feature type="region of interest" description="Disordered" evidence="2">
    <location>
        <begin position="60"/>
        <end position="105"/>
    </location>
</feature>
<keyword evidence="3" id="KW-0812">Transmembrane</keyword>
<protein>
    <recommendedName>
        <fullName evidence="4">DUF4352 domain-containing protein</fullName>
    </recommendedName>
</protein>
<reference evidence="5" key="1">
    <citation type="journal article" date="2014" name="Int. J. Syst. Evol. Microbiol.">
        <title>Complete genome sequence of Corynebacterium casei LMG S-19264T (=DSM 44701T), isolated from a smear-ripened cheese.</title>
        <authorList>
            <consortium name="US DOE Joint Genome Institute (JGI-PGF)"/>
            <person name="Walter F."/>
            <person name="Albersmeier A."/>
            <person name="Kalinowski J."/>
            <person name="Ruckert C."/>
        </authorList>
    </citation>
    <scope>NUCLEOTIDE SEQUENCE</scope>
    <source>
        <strain evidence="5">JCM 4346</strain>
    </source>
</reference>
<feature type="compositionally biased region" description="Low complexity" evidence="2">
    <location>
        <begin position="1"/>
        <end position="19"/>
    </location>
</feature>
<feature type="domain" description="DUF4352" evidence="4">
    <location>
        <begin position="117"/>
        <end position="180"/>
    </location>
</feature>
<keyword evidence="3" id="KW-1133">Transmembrane helix</keyword>
<keyword evidence="3" id="KW-0472">Membrane</keyword>
<evidence type="ECO:0000313" key="5">
    <source>
        <dbReference type="EMBL" id="GGR07102.1"/>
    </source>
</evidence>
<accession>A0A918C640</accession>
<name>A0A918C640_9ACTN</name>
<feature type="compositionally biased region" description="Basic and acidic residues" evidence="2">
    <location>
        <begin position="79"/>
        <end position="90"/>
    </location>
</feature>
<dbReference type="Proteomes" id="UP000658320">
    <property type="component" value="Unassembled WGS sequence"/>
</dbReference>
<evidence type="ECO:0000313" key="6">
    <source>
        <dbReference type="Proteomes" id="UP000658320"/>
    </source>
</evidence>
<evidence type="ECO:0000259" key="4">
    <source>
        <dbReference type="Pfam" id="PF11611"/>
    </source>
</evidence>
<dbReference type="RefSeq" id="WP_189935114.1">
    <property type="nucleotide sequence ID" value="NZ_BMSX01000004.1"/>
</dbReference>
<keyword evidence="6" id="KW-1185">Reference proteome</keyword>
<comment type="caution">
    <text evidence="5">The sequence shown here is derived from an EMBL/GenBank/DDBJ whole genome shotgun (WGS) entry which is preliminary data.</text>
</comment>
<evidence type="ECO:0000256" key="2">
    <source>
        <dbReference type="SAM" id="MobiDB-lite"/>
    </source>
</evidence>
<dbReference type="Pfam" id="PF11611">
    <property type="entry name" value="DUF4352"/>
    <property type="match status" value="1"/>
</dbReference>
<evidence type="ECO:0000256" key="1">
    <source>
        <dbReference type="ARBA" id="ARBA00022729"/>
    </source>
</evidence>
<feature type="compositionally biased region" description="Low complexity" evidence="2">
    <location>
        <begin position="65"/>
        <end position="78"/>
    </location>
</feature>
<dbReference type="AlphaFoldDB" id="A0A918C640"/>
<feature type="region of interest" description="Disordered" evidence="2">
    <location>
        <begin position="1"/>
        <end position="29"/>
    </location>
</feature>
<feature type="transmembrane region" description="Helical" evidence="3">
    <location>
        <begin position="34"/>
        <end position="56"/>
    </location>
</feature>
<dbReference type="EMBL" id="BMSX01000004">
    <property type="protein sequence ID" value="GGR07102.1"/>
    <property type="molecule type" value="Genomic_DNA"/>
</dbReference>
<evidence type="ECO:0000256" key="3">
    <source>
        <dbReference type="SAM" id="Phobius"/>
    </source>
</evidence>
<sequence length="207" mass="21241">MSQQYPQHQPGFGAPQQPGWGPPPPPEKSPAGKIIGLGCLGVVALFVVIGIIAALVGGGGDSEDAGTTGAGSSAPAAAQEKDTAPQKDEPPAEEEPEEKSPVAVTAKKTSFAKSILADGGDYTSVLVTITNNGDEQIDVNPLYFTITDTDGTKHTAELAVDENQIDTVTLARGENVSGTVTGKGTFTPKYVTYTDGLLGDSVRTEVS</sequence>
<dbReference type="Gene3D" id="2.60.40.1240">
    <property type="match status" value="1"/>
</dbReference>
<dbReference type="InterPro" id="IPR029051">
    <property type="entry name" value="DUF4352"/>
</dbReference>
<organism evidence="5 6">
    <name type="scientific">Streptomyces aurantiogriseus</name>
    <dbReference type="NCBI Taxonomy" id="66870"/>
    <lineage>
        <taxon>Bacteria</taxon>
        <taxon>Bacillati</taxon>
        <taxon>Actinomycetota</taxon>
        <taxon>Actinomycetes</taxon>
        <taxon>Kitasatosporales</taxon>
        <taxon>Streptomycetaceae</taxon>
        <taxon>Streptomyces</taxon>
    </lineage>
</organism>
<proteinExistence type="predicted"/>